<keyword evidence="3" id="KW-0808">Transferase</keyword>
<keyword evidence="1" id="KW-0812">Transmembrane</keyword>
<feature type="transmembrane region" description="Helical" evidence="1">
    <location>
        <begin position="319"/>
        <end position="339"/>
    </location>
</feature>
<accession>A0ABD5JSK3</accession>
<dbReference type="PANTHER" id="PTHR23028:SF53">
    <property type="entry name" value="ACYL_TRANSF_3 DOMAIN-CONTAINING PROTEIN"/>
    <property type="match status" value="1"/>
</dbReference>
<keyword evidence="1" id="KW-1133">Transmembrane helix</keyword>
<dbReference type="AlphaFoldDB" id="A0ABD5JSK3"/>
<feature type="transmembrane region" description="Helical" evidence="1">
    <location>
        <begin position="136"/>
        <end position="152"/>
    </location>
</feature>
<dbReference type="EC" id="2.3.-.-" evidence="3"/>
<proteinExistence type="predicted"/>
<dbReference type="PANTHER" id="PTHR23028">
    <property type="entry name" value="ACETYLTRANSFERASE"/>
    <property type="match status" value="1"/>
</dbReference>
<feature type="transmembrane region" description="Helical" evidence="1">
    <location>
        <begin position="255"/>
        <end position="274"/>
    </location>
</feature>
<gene>
    <name evidence="3" type="ORF">WIX40_05900</name>
</gene>
<dbReference type="RefSeq" id="WP_339439158.1">
    <property type="nucleotide sequence ID" value="NZ_JBBHKQ010000001.1"/>
</dbReference>
<dbReference type="Pfam" id="PF01757">
    <property type="entry name" value="Acyl_transf_3"/>
    <property type="match status" value="1"/>
</dbReference>
<protein>
    <submittedName>
        <fullName evidence="3">Acyltransferase</fullName>
        <ecNumber evidence="3">2.3.-.-</ecNumber>
    </submittedName>
</protein>
<feature type="transmembrane region" description="Helical" evidence="1">
    <location>
        <begin position="159"/>
        <end position="177"/>
    </location>
</feature>
<feature type="domain" description="Acyltransferase 3" evidence="2">
    <location>
        <begin position="11"/>
        <end position="335"/>
    </location>
</feature>
<evidence type="ECO:0000259" key="2">
    <source>
        <dbReference type="Pfam" id="PF01757"/>
    </source>
</evidence>
<dbReference type="InterPro" id="IPR002656">
    <property type="entry name" value="Acyl_transf_3_dom"/>
</dbReference>
<dbReference type="Proteomes" id="UP001362311">
    <property type="component" value="Unassembled WGS sequence"/>
</dbReference>
<comment type="caution">
    <text evidence="3">The sequence shown here is derived from an EMBL/GenBank/DDBJ whole genome shotgun (WGS) entry which is preliminary data.</text>
</comment>
<evidence type="ECO:0000313" key="3">
    <source>
        <dbReference type="EMBL" id="MEJ5899644.1"/>
    </source>
</evidence>
<keyword evidence="3" id="KW-0012">Acyltransferase</keyword>
<dbReference type="EMBL" id="JBBHKQ010000001">
    <property type="protein sequence ID" value="MEJ5899644.1"/>
    <property type="molecule type" value="Genomic_DNA"/>
</dbReference>
<name>A0ABD5JSK3_9HYPH</name>
<dbReference type="GO" id="GO:0016746">
    <property type="term" value="F:acyltransferase activity"/>
    <property type="evidence" value="ECO:0007669"/>
    <property type="project" value="UniProtKB-KW"/>
</dbReference>
<organism evidence="3 4">
    <name type="scientific">Ochrobactrum teleogrylli</name>
    <dbReference type="NCBI Taxonomy" id="2479765"/>
    <lineage>
        <taxon>Bacteria</taxon>
        <taxon>Pseudomonadati</taxon>
        <taxon>Pseudomonadota</taxon>
        <taxon>Alphaproteobacteria</taxon>
        <taxon>Hyphomicrobiales</taxon>
        <taxon>Brucellaceae</taxon>
        <taxon>Brucella/Ochrobactrum group</taxon>
        <taxon>Ochrobactrum</taxon>
    </lineage>
</organism>
<keyword evidence="1" id="KW-0472">Membrane</keyword>
<feature type="transmembrane region" description="Helical" evidence="1">
    <location>
        <begin position="85"/>
        <end position="103"/>
    </location>
</feature>
<reference evidence="3 4" key="1">
    <citation type="submission" date="2024-03" db="EMBL/GenBank/DDBJ databases">
        <title>Reference genomes for the five species model microbial community.</title>
        <authorList>
            <person name="Padfield D."/>
        </authorList>
    </citation>
    <scope>NUCLEOTIDE SEQUENCE [LARGE SCALE GENOMIC DNA]</scope>
    <source>
        <strain evidence="3 4">AB1</strain>
    </source>
</reference>
<dbReference type="InterPro" id="IPR050879">
    <property type="entry name" value="Acyltransferase_3"/>
</dbReference>
<sequence>MSDFSETRNFGLDIVRAAAITMVLISHARQALVSPDNNMALTFGGWFGVELFFALSGLLIGSILIKMFNQGVTGYSFGRFWFRRWMRTLPAYFFILLFFWIVYGRVQFSDFILLQWPINHNQGVVPVSWSLAVEEWFYILFPLGALAASCFFKKRGMLIAILAAILIPIVVRVHQHYAGSEPISIRVNPFRFDGMAYGVLIAYLIQIKRVRDTFQQLWPLLVIVACLLFAADLYRYSGSLLGLPTPMLPRWYHDVAGYIVTGLSAASIVLVFYFRRPSLGIIAKSAITYISKVSYSLYLWHMLMFSYSIRFFPEYRGPILYFVMIIAAIILSYIPYILIEQPFIKIRDKLTPPNKPTS</sequence>
<feature type="transmembrane region" description="Helical" evidence="1">
    <location>
        <begin position="217"/>
        <end position="235"/>
    </location>
</feature>
<feature type="transmembrane region" description="Helical" evidence="1">
    <location>
        <begin position="43"/>
        <end position="65"/>
    </location>
</feature>
<feature type="transmembrane region" description="Helical" evidence="1">
    <location>
        <begin position="189"/>
        <end position="205"/>
    </location>
</feature>
<evidence type="ECO:0000313" key="4">
    <source>
        <dbReference type="Proteomes" id="UP001362311"/>
    </source>
</evidence>
<evidence type="ECO:0000256" key="1">
    <source>
        <dbReference type="SAM" id="Phobius"/>
    </source>
</evidence>